<dbReference type="Gene3D" id="3.90.180.10">
    <property type="entry name" value="Medium-chain alcohol dehydrogenases, catalytic domain"/>
    <property type="match status" value="2"/>
</dbReference>
<dbReference type="RefSeq" id="WP_200251387.1">
    <property type="nucleotide sequence ID" value="NZ_NRRY01000088.1"/>
</dbReference>
<dbReference type="AlphaFoldDB" id="A0A9X1B6K6"/>
<feature type="domain" description="Gfo/Idh/MocA-like oxidoreductase N-terminal" evidence="8">
    <location>
        <begin position="451"/>
        <end position="557"/>
    </location>
</feature>
<comment type="similarity">
    <text evidence="2">Belongs to the zinc-containing alcohol dehydrogenase family.</text>
</comment>
<evidence type="ECO:0000313" key="11">
    <source>
        <dbReference type="Proteomes" id="UP001138768"/>
    </source>
</evidence>
<proteinExistence type="inferred from homology"/>
<dbReference type="Gene3D" id="3.40.50.720">
    <property type="entry name" value="NAD(P)-binding Rossmann-like Domain"/>
    <property type="match status" value="2"/>
</dbReference>
<dbReference type="InterPro" id="IPR000683">
    <property type="entry name" value="Gfo/Idh/MocA-like_OxRdtase_N"/>
</dbReference>
<accession>A0A9X1B6K6</accession>
<keyword evidence="4" id="KW-0862">Zinc</keyword>
<dbReference type="CDD" id="cd08255">
    <property type="entry name" value="2-desacetyl-2-hydroxyethyl_bacteriochlorophyllide_like"/>
    <property type="match status" value="1"/>
</dbReference>
<feature type="domain" description="GFO/IDH/MocA-like oxidoreductase" evidence="9">
    <location>
        <begin position="575"/>
        <end position="681"/>
    </location>
</feature>
<dbReference type="GO" id="GO:0016491">
    <property type="term" value="F:oxidoreductase activity"/>
    <property type="evidence" value="ECO:0007669"/>
    <property type="project" value="UniProtKB-KW"/>
</dbReference>
<dbReference type="InterPro" id="IPR011032">
    <property type="entry name" value="GroES-like_sf"/>
</dbReference>
<evidence type="ECO:0000313" key="10">
    <source>
        <dbReference type="EMBL" id="MBK1621598.1"/>
    </source>
</evidence>
<feature type="region of interest" description="Disordered" evidence="6">
    <location>
        <begin position="405"/>
        <end position="444"/>
    </location>
</feature>
<dbReference type="EMBL" id="NRRY01000088">
    <property type="protein sequence ID" value="MBK1621598.1"/>
    <property type="molecule type" value="Genomic_DNA"/>
</dbReference>
<comment type="caution">
    <text evidence="10">The sequence shown here is derived from an EMBL/GenBank/DDBJ whole genome shotgun (WGS) entry which is preliminary data.</text>
</comment>
<evidence type="ECO:0000259" key="8">
    <source>
        <dbReference type="Pfam" id="PF01408"/>
    </source>
</evidence>
<dbReference type="GO" id="GO:0046872">
    <property type="term" value="F:metal ion binding"/>
    <property type="evidence" value="ECO:0007669"/>
    <property type="project" value="UniProtKB-KW"/>
</dbReference>
<evidence type="ECO:0000256" key="3">
    <source>
        <dbReference type="ARBA" id="ARBA00022723"/>
    </source>
</evidence>
<dbReference type="SUPFAM" id="SSF50129">
    <property type="entry name" value="GroES-like"/>
    <property type="match status" value="1"/>
</dbReference>
<dbReference type="InterPro" id="IPR055170">
    <property type="entry name" value="GFO_IDH_MocA-like_dom"/>
</dbReference>
<feature type="compositionally biased region" description="Basic and acidic residues" evidence="6">
    <location>
        <begin position="415"/>
        <end position="428"/>
    </location>
</feature>
<reference evidence="10 11" key="1">
    <citation type="journal article" date="2020" name="Microorganisms">
        <title>Osmotic Adaptation and Compatible Solute Biosynthesis of Phototrophic Bacteria as Revealed from Genome Analyses.</title>
        <authorList>
            <person name="Imhoff J.F."/>
            <person name="Rahn T."/>
            <person name="Kunzel S."/>
            <person name="Keller A."/>
            <person name="Neulinger S.C."/>
        </authorList>
    </citation>
    <scope>NUCLEOTIDE SEQUENCE [LARGE SCALE GENOMIC DNA]</scope>
    <source>
        <strain evidence="10 11">DSM 25653</strain>
    </source>
</reference>
<dbReference type="Pfam" id="PF00107">
    <property type="entry name" value="ADH_zinc_N"/>
    <property type="match status" value="1"/>
</dbReference>
<gene>
    <name evidence="10" type="ORF">CKO42_24985</name>
</gene>
<dbReference type="GO" id="GO:0000166">
    <property type="term" value="F:nucleotide binding"/>
    <property type="evidence" value="ECO:0007669"/>
    <property type="project" value="InterPro"/>
</dbReference>
<keyword evidence="11" id="KW-1185">Reference proteome</keyword>
<evidence type="ECO:0000256" key="4">
    <source>
        <dbReference type="ARBA" id="ARBA00022833"/>
    </source>
</evidence>
<evidence type="ECO:0000259" key="9">
    <source>
        <dbReference type="Pfam" id="PF22725"/>
    </source>
</evidence>
<dbReference type="Gene3D" id="3.30.360.10">
    <property type="entry name" value="Dihydrodipicolinate Reductase, domain 2"/>
    <property type="match status" value="1"/>
</dbReference>
<feature type="domain" description="Alcohol dehydrogenase-like C-terminal" evidence="7">
    <location>
        <begin position="191"/>
        <end position="311"/>
    </location>
</feature>
<dbReference type="Proteomes" id="UP001138768">
    <property type="component" value="Unassembled WGS sequence"/>
</dbReference>
<keyword evidence="5" id="KW-0560">Oxidoreductase</keyword>
<dbReference type="PANTHER" id="PTHR43350">
    <property type="entry name" value="NAD-DEPENDENT ALCOHOL DEHYDROGENASE"/>
    <property type="match status" value="1"/>
</dbReference>
<evidence type="ECO:0000256" key="2">
    <source>
        <dbReference type="ARBA" id="ARBA00008072"/>
    </source>
</evidence>
<dbReference type="Pfam" id="PF22725">
    <property type="entry name" value="GFO_IDH_MocA_C3"/>
    <property type="match status" value="1"/>
</dbReference>
<evidence type="ECO:0000256" key="1">
    <source>
        <dbReference type="ARBA" id="ARBA00001947"/>
    </source>
</evidence>
<evidence type="ECO:0000259" key="7">
    <source>
        <dbReference type="Pfam" id="PF00107"/>
    </source>
</evidence>
<dbReference type="Pfam" id="PF01408">
    <property type="entry name" value="GFO_IDH_MocA"/>
    <property type="match status" value="1"/>
</dbReference>
<dbReference type="SUPFAM" id="SSF51735">
    <property type="entry name" value="NAD(P)-binding Rossmann-fold domains"/>
    <property type="match status" value="2"/>
</dbReference>
<organism evidence="10 11">
    <name type="scientific">Lamprobacter modestohalophilus</name>
    <dbReference type="NCBI Taxonomy" id="1064514"/>
    <lineage>
        <taxon>Bacteria</taxon>
        <taxon>Pseudomonadati</taxon>
        <taxon>Pseudomonadota</taxon>
        <taxon>Gammaproteobacteria</taxon>
        <taxon>Chromatiales</taxon>
        <taxon>Chromatiaceae</taxon>
        <taxon>Lamprobacter</taxon>
    </lineage>
</organism>
<evidence type="ECO:0000256" key="6">
    <source>
        <dbReference type="SAM" id="MobiDB-lite"/>
    </source>
</evidence>
<sequence>MKQILQNLKDGSTELAEVPCPRVGRGALLIRTTRSLVSAGTERMLVDFGKANPLEKARQQPDKVKQVLEKVKTDGLMPTVEAVRSKLEQPLALGYCNVGVVEEVGSTPRHSGQEAGIQAMGGVFSPGDRVVSNGKHAEMVSVPVNLCARIPETVSDEAAAFTVIGAIALQGIRLVAPTLGEAVVVTGLGLIGLMTVQLLRAHGCRVLGIDMDPAKLALARKFGAETVDLSAGQDPVAVAEGFSRGRGVDAVIITAATRSNEPVHQAALMCRKRGRIVLVGVVGLELSRADFYEKELSFQVSCSYGPGRYDPLYEEQGQDYPIGFVRWTEQRNFEAVLDMLADGRLDVAPLVSHRFALEEAERAYAVVGGAEPSLGIVLEYPGGDSARLLGRTVQFDQDLRHSGREAGIQASDGSEQVRDGSEQARKGSEQAIDGRVQARSGNTQATPAPAISVIGSGNYATAVLIPAFKAAGARLRTVASSGGVSGVHAGRKFGFAQTTTETEALFADAGTDALVVTTRHDSHARFVLQGLQAGKAVFVEKPLCLTLGELEEIASVAPHPLLMVGFNRRFAPHVQQMKQLLAGVTGPKAFVMTVNAGAIPADHWTQDPAVGGGRIIGEACHFIDLLRFLAAAPITNHSRLTMDSATQDTLSLQLGFADGSIGTVHYFANGSKAFPKERLEVFAGGRVLQLDNFLRLNAYGWPKFKPLKLWRQDKGQKACAAAFVQALRAGGPAPIPLAEILEVSRVTIAVAGER</sequence>
<dbReference type="SUPFAM" id="SSF55347">
    <property type="entry name" value="Glyceraldehyde-3-phosphate dehydrogenase-like, C-terminal domain"/>
    <property type="match status" value="1"/>
</dbReference>
<keyword evidence="3" id="KW-0479">Metal-binding</keyword>
<comment type="cofactor">
    <cofactor evidence="1">
        <name>Zn(2+)</name>
        <dbReference type="ChEBI" id="CHEBI:29105"/>
    </cofactor>
</comment>
<dbReference type="PANTHER" id="PTHR43350:SF19">
    <property type="entry name" value="D-GULOSIDE 3-DEHYDROGENASE"/>
    <property type="match status" value="1"/>
</dbReference>
<protein>
    <submittedName>
        <fullName evidence="10">Dehydrogenase</fullName>
    </submittedName>
</protein>
<dbReference type="InterPro" id="IPR013149">
    <property type="entry name" value="ADH-like_C"/>
</dbReference>
<name>A0A9X1B6K6_9GAMM</name>
<evidence type="ECO:0000256" key="5">
    <source>
        <dbReference type="ARBA" id="ARBA00023002"/>
    </source>
</evidence>
<dbReference type="InterPro" id="IPR036291">
    <property type="entry name" value="NAD(P)-bd_dom_sf"/>
</dbReference>